<evidence type="ECO:0000313" key="15">
    <source>
        <dbReference type="EMBL" id="GGZ44918.1"/>
    </source>
</evidence>
<dbReference type="InterPro" id="IPR011759">
    <property type="entry name" value="Cyt_c_oxidase_su2_TM_dom"/>
</dbReference>
<evidence type="ECO:0000313" key="16">
    <source>
        <dbReference type="Proteomes" id="UP000615593"/>
    </source>
</evidence>
<evidence type="ECO:0000256" key="3">
    <source>
        <dbReference type="ARBA" id="ARBA00012949"/>
    </source>
</evidence>
<dbReference type="RefSeq" id="WP_036243931.1">
    <property type="nucleotide sequence ID" value="NZ_BMWY01000001.1"/>
</dbReference>
<evidence type="ECO:0000259" key="13">
    <source>
        <dbReference type="PROSITE" id="PS50857"/>
    </source>
</evidence>
<dbReference type="Gene3D" id="1.10.287.90">
    <property type="match status" value="1"/>
</dbReference>
<evidence type="ECO:0000256" key="11">
    <source>
        <dbReference type="ARBA" id="ARBA00031389"/>
    </source>
</evidence>
<keyword evidence="6 12" id="KW-0812">Transmembrane</keyword>
<keyword evidence="9 12" id="KW-1133">Transmembrane helix</keyword>
<feature type="transmembrane region" description="Helical" evidence="12">
    <location>
        <begin position="132"/>
        <end position="151"/>
    </location>
</feature>
<dbReference type="PANTHER" id="PTHR22888">
    <property type="entry name" value="CYTOCHROME C OXIDASE, SUBUNIT II"/>
    <property type="match status" value="1"/>
</dbReference>
<comment type="caution">
    <text evidence="15">The sequence shown here is derived from an EMBL/GenBank/DDBJ whole genome shotgun (WGS) entry which is preliminary data.</text>
</comment>
<dbReference type="InterPro" id="IPR002429">
    <property type="entry name" value="CcO_II-like_C"/>
</dbReference>
<dbReference type="PANTHER" id="PTHR22888:SF9">
    <property type="entry name" value="CYTOCHROME C OXIDASE SUBUNIT 2"/>
    <property type="match status" value="1"/>
</dbReference>
<evidence type="ECO:0000256" key="1">
    <source>
        <dbReference type="ARBA" id="ARBA00004141"/>
    </source>
</evidence>
<dbReference type="InterPro" id="IPR045187">
    <property type="entry name" value="CcO_II"/>
</dbReference>
<feature type="transmembrane region" description="Helical" evidence="12">
    <location>
        <begin position="6"/>
        <end position="26"/>
    </location>
</feature>
<evidence type="ECO:0000256" key="7">
    <source>
        <dbReference type="ARBA" id="ARBA00022967"/>
    </source>
</evidence>
<dbReference type="SUPFAM" id="SSF81464">
    <property type="entry name" value="Cytochrome c oxidase subunit II-like, transmembrane region"/>
    <property type="match status" value="1"/>
</dbReference>
<evidence type="ECO:0000259" key="14">
    <source>
        <dbReference type="PROSITE" id="PS50999"/>
    </source>
</evidence>
<feature type="transmembrane region" description="Helical" evidence="12">
    <location>
        <begin position="47"/>
        <end position="68"/>
    </location>
</feature>
<comment type="subcellular location">
    <subcellularLocation>
        <location evidence="1">Membrane</location>
        <topology evidence="1">Multi-pass membrane protein</topology>
    </subcellularLocation>
</comment>
<dbReference type="InterPro" id="IPR036257">
    <property type="entry name" value="Cyt_c_oxidase_su2_TM_sf"/>
</dbReference>
<feature type="domain" description="Cytochrome oxidase subunit II copper A binding" evidence="13">
    <location>
        <begin position="163"/>
        <end position="343"/>
    </location>
</feature>
<feature type="domain" description="Cytochrome oxidase subunit II transmembrane region profile" evidence="14">
    <location>
        <begin position="65"/>
        <end position="160"/>
    </location>
</feature>
<keyword evidence="8" id="KW-0249">Electron transport</keyword>
<dbReference type="InterPro" id="IPR008972">
    <property type="entry name" value="Cupredoxin"/>
</dbReference>
<evidence type="ECO:0000256" key="2">
    <source>
        <dbReference type="ARBA" id="ARBA00007866"/>
    </source>
</evidence>
<dbReference type="PROSITE" id="PS50999">
    <property type="entry name" value="COX2_TM"/>
    <property type="match status" value="1"/>
</dbReference>
<feature type="transmembrane region" description="Helical" evidence="12">
    <location>
        <begin position="88"/>
        <end position="111"/>
    </location>
</feature>
<sequence>MTVFLIIVVIALLGVTFWQMSKILKLSKTGHEDSTQVANDNDNKNQGYLMLGFVVFLYIFMIYSFWAWGDFYLPEPASAHGVDYDRLMFISIGLIMTVQVITQFLLYFFAYKYKGAKGQRALFYADNDKLEFIWTIIPVIVLAGLIIYGLFTWSDIMNVEEDEDTLVVEIYAYQFGWKARYSGDDNTLGKANVRFIEGTNIVGIDKSDSYAKDDKVTTELHLPVDRPVLFKFRSQDVLHSAYFPFFRAQMNVVPGMITQFSFTPTITSEEMRNSEFMVEKVNELNQIRKERSKELVANGDVALDPYEFEYYLLCNKICGISHFNMQMKIVVEEEEDFNSWIAEQESFGETLKKEEEQKVSSNN</sequence>
<dbReference type="GeneID" id="94367901"/>
<dbReference type="Pfam" id="PF02790">
    <property type="entry name" value="COX2_TM"/>
    <property type="match status" value="1"/>
</dbReference>
<keyword evidence="10 12" id="KW-0472">Membrane</keyword>
<keyword evidence="16" id="KW-1185">Reference proteome</keyword>
<accession>A0ABQ3BH15</accession>
<proteinExistence type="inferred from homology"/>
<organism evidence="15 16">
    <name type="scientific">Mesonia mobilis</name>
    <dbReference type="NCBI Taxonomy" id="369791"/>
    <lineage>
        <taxon>Bacteria</taxon>
        <taxon>Pseudomonadati</taxon>
        <taxon>Bacteroidota</taxon>
        <taxon>Flavobacteriia</taxon>
        <taxon>Flavobacteriales</taxon>
        <taxon>Flavobacteriaceae</taxon>
        <taxon>Mesonia</taxon>
    </lineage>
</organism>
<evidence type="ECO:0000256" key="10">
    <source>
        <dbReference type="ARBA" id="ARBA00023136"/>
    </source>
</evidence>
<comment type="similarity">
    <text evidence="2">Belongs to the cytochrome c oxidase subunit 2 family.</text>
</comment>
<dbReference type="Proteomes" id="UP000615593">
    <property type="component" value="Unassembled WGS sequence"/>
</dbReference>
<gene>
    <name evidence="15" type="primary">ctaC</name>
    <name evidence="15" type="ORF">GCM10008088_02580</name>
</gene>
<evidence type="ECO:0000256" key="9">
    <source>
        <dbReference type="ARBA" id="ARBA00022989"/>
    </source>
</evidence>
<evidence type="ECO:0000256" key="12">
    <source>
        <dbReference type="SAM" id="Phobius"/>
    </source>
</evidence>
<name>A0ABQ3BH15_9FLAO</name>
<keyword evidence="5" id="KW-0679">Respiratory chain</keyword>
<keyword evidence="4" id="KW-0813">Transport</keyword>
<evidence type="ECO:0000256" key="5">
    <source>
        <dbReference type="ARBA" id="ARBA00022660"/>
    </source>
</evidence>
<dbReference type="Gene3D" id="2.60.40.420">
    <property type="entry name" value="Cupredoxins - blue copper proteins"/>
    <property type="match status" value="1"/>
</dbReference>
<evidence type="ECO:0000256" key="4">
    <source>
        <dbReference type="ARBA" id="ARBA00022448"/>
    </source>
</evidence>
<dbReference type="PROSITE" id="PS50857">
    <property type="entry name" value="COX2_CUA"/>
    <property type="match status" value="1"/>
</dbReference>
<evidence type="ECO:0000256" key="8">
    <source>
        <dbReference type="ARBA" id="ARBA00022982"/>
    </source>
</evidence>
<dbReference type="SUPFAM" id="SSF49503">
    <property type="entry name" value="Cupredoxins"/>
    <property type="match status" value="1"/>
</dbReference>
<protein>
    <recommendedName>
        <fullName evidence="3">cytochrome-c oxidase</fullName>
        <ecNumber evidence="3">7.1.1.9</ecNumber>
    </recommendedName>
    <alternativeName>
        <fullName evidence="11">Cytochrome c oxidase polypeptide II</fullName>
    </alternativeName>
</protein>
<keyword evidence="7" id="KW-1278">Translocase</keyword>
<dbReference type="EC" id="7.1.1.9" evidence="3"/>
<reference evidence="16" key="1">
    <citation type="journal article" date="2019" name="Int. J. Syst. Evol. Microbiol.">
        <title>The Global Catalogue of Microorganisms (GCM) 10K type strain sequencing project: providing services to taxonomists for standard genome sequencing and annotation.</title>
        <authorList>
            <consortium name="The Broad Institute Genomics Platform"/>
            <consortium name="The Broad Institute Genome Sequencing Center for Infectious Disease"/>
            <person name="Wu L."/>
            <person name="Ma J."/>
        </authorList>
    </citation>
    <scope>NUCLEOTIDE SEQUENCE [LARGE SCALE GENOMIC DNA]</scope>
    <source>
        <strain evidence="16">KCTC 12708</strain>
    </source>
</reference>
<dbReference type="EMBL" id="BMWY01000001">
    <property type="protein sequence ID" value="GGZ44918.1"/>
    <property type="molecule type" value="Genomic_DNA"/>
</dbReference>
<evidence type="ECO:0000256" key="6">
    <source>
        <dbReference type="ARBA" id="ARBA00022692"/>
    </source>
</evidence>